<gene>
    <name evidence="1" type="ORF">AWH69_07295</name>
</gene>
<evidence type="ECO:0000313" key="1">
    <source>
        <dbReference type="EMBL" id="OAB87832.1"/>
    </source>
</evidence>
<reference evidence="1 2" key="1">
    <citation type="submission" date="2016-01" db="EMBL/GenBank/DDBJ databases">
        <title>Janibacter melonis strain CD11_4 genome sequencing and assembly.</title>
        <authorList>
            <person name="Nair G.R."/>
            <person name="Kaur G."/>
            <person name="Chander A.M."/>
            <person name="Mayilraj S."/>
        </authorList>
    </citation>
    <scope>NUCLEOTIDE SEQUENCE [LARGE SCALE GENOMIC DNA]</scope>
    <source>
        <strain evidence="1 2">CD11-4</strain>
    </source>
</reference>
<proteinExistence type="predicted"/>
<dbReference type="Proteomes" id="UP000076976">
    <property type="component" value="Unassembled WGS sequence"/>
</dbReference>
<dbReference type="AlphaFoldDB" id="A0A176QDS8"/>
<name>A0A176QDS8_9MICO</name>
<sequence>MADPTARAWCQELGPKGDAHLYLQEVVRASGLLAVAEVCMPKLVEVDGMVLIEARYSSESLDRWRARLGEDRAALARTVNNFVVWDDLRTDGDRVDAVDDMAAEFVASCWRARAAEQFPGREVVVEVVEQYGPTVVMYESSQPSDAG</sequence>
<protein>
    <submittedName>
        <fullName evidence="1">Uncharacterized protein</fullName>
    </submittedName>
</protein>
<comment type="caution">
    <text evidence="1">The sequence shown here is derived from an EMBL/GenBank/DDBJ whole genome shotgun (WGS) entry which is preliminary data.</text>
</comment>
<accession>A0A176QDS8</accession>
<evidence type="ECO:0000313" key="2">
    <source>
        <dbReference type="Proteomes" id="UP000076976"/>
    </source>
</evidence>
<dbReference type="STRING" id="262209.AWH69_07295"/>
<organism evidence="1 2">
    <name type="scientific">Janibacter melonis</name>
    <dbReference type="NCBI Taxonomy" id="262209"/>
    <lineage>
        <taxon>Bacteria</taxon>
        <taxon>Bacillati</taxon>
        <taxon>Actinomycetota</taxon>
        <taxon>Actinomycetes</taxon>
        <taxon>Micrococcales</taxon>
        <taxon>Intrasporangiaceae</taxon>
        <taxon>Janibacter</taxon>
    </lineage>
</organism>
<keyword evidence="2" id="KW-1185">Reference proteome</keyword>
<dbReference type="EMBL" id="LQZG01000002">
    <property type="protein sequence ID" value="OAB87832.1"/>
    <property type="molecule type" value="Genomic_DNA"/>
</dbReference>